<dbReference type="PANTHER" id="PTHR37841">
    <property type="entry name" value="GLR2918 PROTEIN"/>
    <property type="match status" value="1"/>
</dbReference>
<keyword evidence="2" id="KW-1185">Reference proteome</keyword>
<dbReference type="InterPro" id="IPR032774">
    <property type="entry name" value="WG_beta_rep"/>
</dbReference>
<dbReference type="Proteomes" id="UP000240978">
    <property type="component" value="Unassembled WGS sequence"/>
</dbReference>
<evidence type="ECO:0000313" key="1">
    <source>
        <dbReference type="EMBL" id="PSL18819.1"/>
    </source>
</evidence>
<evidence type="ECO:0000313" key="2">
    <source>
        <dbReference type="Proteomes" id="UP000240978"/>
    </source>
</evidence>
<protein>
    <submittedName>
        <fullName evidence="1">WG repeat protein</fullName>
    </submittedName>
</protein>
<name>A0A2P8FAT8_9BACT</name>
<dbReference type="RefSeq" id="WP_106606293.1">
    <property type="nucleotide sequence ID" value="NZ_PYGK01000031.1"/>
</dbReference>
<gene>
    <name evidence="1" type="ORF">CLV42_1315</name>
</gene>
<dbReference type="AlphaFoldDB" id="A0A2P8FAT8"/>
<organism evidence="1 2">
    <name type="scientific">Chitinophaga ginsengisoli</name>
    <dbReference type="NCBI Taxonomy" id="363837"/>
    <lineage>
        <taxon>Bacteria</taxon>
        <taxon>Pseudomonadati</taxon>
        <taxon>Bacteroidota</taxon>
        <taxon>Chitinophagia</taxon>
        <taxon>Chitinophagales</taxon>
        <taxon>Chitinophagaceae</taxon>
        <taxon>Chitinophaga</taxon>
    </lineage>
</organism>
<dbReference type="Pfam" id="PF14903">
    <property type="entry name" value="WG_beta_rep"/>
    <property type="match status" value="2"/>
</dbReference>
<accession>A0A2P8FAT8</accession>
<dbReference type="EMBL" id="PYGK01000031">
    <property type="protein sequence ID" value="PSL18819.1"/>
    <property type="molecule type" value="Genomic_DNA"/>
</dbReference>
<dbReference type="PANTHER" id="PTHR37841:SF1">
    <property type="entry name" value="DUF3298 DOMAIN-CONTAINING PROTEIN"/>
    <property type="match status" value="1"/>
</dbReference>
<sequence>MKQVFYLLLPLLTIQSFAQSRKFPYYDGHKWGLVNDSNQVVIQPKYDSEFWIFREKIAIVQQGGLYGSIGVDGTTITPCRYDSISIIKGFTTAARFKGKFRLVDVSTGKELSEVGFNKWGEREHDNPSILPVNIGTKWYFMNMVTGQLINKQGYDNVGFVTTGYYEGVVQQGGKYGVLNLTTGALIAPIRYDHLVYKSQGAFDAIEGDKVLSYTADGRSTPGNAEVLTQHQSASSAVIPYDAVKLDDSYVGYMSLYVYKGKDKDWKVTYEKRMYADSPVTPAKEFQLTGYTNVERFYYDETMHPQALLKVVQNGKTGLIAPEGDVILPCIYDSIRNEGGFFVTQIDGKEGLIKTDWRVLSLPVLKHVYHANYEAEGYFIEMPDGKKGYMDMHNGKIYIPRVGR</sequence>
<comment type="caution">
    <text evidence="1">The sequence shown here is derived from an EMBL/GenBank/DDBJ whole genome shotgun (WGS) entry which is preliminary data.</text>
</comment>
<reference evidence="1 2" key="1">
    <citation type="submission" date="2018-03" db="EMBL/GenBank/DDBJ databases">
        <title>Genomic Encyclopedia of Archaeal and Bacterial Type Strains, Phase II (KMG-II): from individual species to whole genera.</title>
        <authorList>
            <person name="Goeker M."/>
        </authorList>
    </citation>
    <scope>NUCLEOTIDE SEQUENCE [LARGE SCALE GENOMIC DNA]</scope>
    <source>
        <strain evidence="1 2">DSM 18107</strain>
    </source>
</reference>
<dbReference type="OrthoDB" id="623514at2"/>
<proteinExistence type="predicted"/>